<dbReference type="Pfam" id="PF00496">
    <property type="entry name" value="SBP_bac_5"/>
    <property type="match status" value="1"/>
</dbReference>
<dbReference type="Gene3D" id="3.10.105.10">
    <property type="entry name" value="Dipeptide-binding Protein, Domain 3"/>
    <property type="match status" value="1"/>
</dbReference>
<evidence type="ECO:0000313" key="7">
    <source>
        <dbReference type="EMBL" id="KNB69596.1"/>
    </source>
</evidence>
<dbReference type="PANTHER" id="PTHR30290:SF9">
    <property type="entry name" value="OLIGOPEPTIDE-BINDING PROTEIN APPA"/>
    <property type="match status" value="1"/>
</dbReference>
<dbReference type="GO" id="GO:1904680">
    <property type="term" value="F:peptide transmembrane transporter activity"/>
    <property type="evidence" value="ECO:0007669"/>
    <property type="project" value="TreeGrafter"/>
</dbReference>
<keyword evidence="9" id="KW-1185">Reference proteome</keyword>
<accession>A0A0K9YLQ7</accession>
<dbReference type="InterPro" id="IPR030678">
    <property type="entry name" value="Peptide/Ni-bd"/>
</dbReference>
<dbReference type="Gene3D" id="3.40.190.10">
    <property type="entry name" value="Periplasmic binding protein-like II"/>
    <property type="match status" value="1"/>
</dbReference>
<dbReference type="PANTHER" id="PTHR30290">
    <property type="entry name" value="PERIPLASMIC BINDING COMPONENT OF ABC TRANSPORTER"/>
    <property type="match status" value="1"/>
</dbReference>
<dbReference type="SUPFAM" id="SSF53850">
    <property type="entry name" value="Periplasmic binding protein-like II"/>
    <property type="match status" value="1"/>
</dbReference>
<keyword evidence="3" id="KW-0732">Signal</keyword>
<dbReference type="AlphaFoldDB" id="A0A0K9YLQ7"/>
<comment type="similarity">
    <text evidence="1">Belongs to the bacterial solute-binding protein 5 family.</text>
</comment>
<feature type="compositionally biased region" description="Polar residues" evidence="4">
    <location>
        <begin position="43"/>
        <end position="53"/>
    </location>
</feature>
<dbReference type="Proteomes" id="UP000319578">
    <property type="component" value="Unassembled WGS sequence"/>
</dbReference>
<dbReference type="GO" id="GO:0015833">
    <property type="term" value="P:peptide transport"/>
    <property type="evidence" value="ECO:0007669"/>
    <property type="project" value="TreeGrafter"/>
</dbReference>
<evidence type="ECO:0000313" key="6">
    <source>
        <dbReference type="EMBL" id="GED71302.1"/>
    </source>
</evidence>
<dbReference type="GO" id="GO:0042597">
    <property type="term" value="C:periplasmic space"/>
    <property type="evidence" value="ECO:0007669"/>
    <property type="project" value="UniProtKB-ARBA"/>
</dbReference>
<dbReference type="OrthoDB" id="9796817at2"/>
<comment type="caution">
    <text evidence="7">The sequence shown here is derived from an EMBL/GenBank/DDBJ whole genome shotgun (WGS) entry which is preliminary data.</text>
</comment>
<proteinExistence type="inferred from homology"/>
<dbReference type="PATRIC" id="fig|54915.3.peg.4673"/>
<dbReference type="CDD" id="cd00995">
    <property type="entry name" value="PBP2_NikA_DppA_OppA_like"/>
    <property type="match status" value="1"/>
</dbReference>
<reference evidence="8" key="1">
    <citation type="submission" date="2015-07" db="EMBL/GenBank/DDBJ databases">
        <title>Genome sequencing project for genomic taxonomy and phylogenomics of Bacillus-like bacteria.</title>
        <authorList>
            <person name="Liu B."/>
            <person name="Wang J."/>
            <person name="Zhu Y."/>
            <person name="Liu G."/>
            <person name="Chen Q."/>
            <person name="Chen Z."/>
            <person name="Lan J."/>
            <person name="Che J."/>
            <person name="Ge C."/>
            <person name="Shi H."/>
            <person name="Pan Z."/>
            <person name="Liu X."/>
        </authorList>
    </citation>
    <scope>NUCLEOTIDE SEQUENCE [LARGE SCALE GENOMIC DNA]</scope>
    <source>
        <strain evidence="8">DSM 9887</strain>
    </source>
</reference>
<dbReference type="STRING" id="54915.ADS79_27430"/>
<dbReference type="GO" id="GO:0043190">
    <property type="term" value="C:ATP-binding cassette (ABC) transporter complex"/>
    <property type="evidence" value="ECO:0007669"/>
    <property type="project" value="InterPro"/>
</dbReference>
<dbReference type="EMBL" id="BJON01000020">
    <property type="protein sequence ID" value="GED71302.1"/>
    <property type="molecule type" value="Genomic_DNA"/>
</dbReference>
<dbReference type="PROSITE" id="PS51257">
    <property type="entry name" value="PROKAR_LIPOPROTEIN"/>
    <property type="match status" value="1"/>
</dbReference>
<gene>
    <name evidence="7" type="ORF">ADS79_27430</name>
    <name evidence="6" type="ORF">BRE01_50040</name>
</gene>
<keyword evidence="2" id="KW-0813">Transport</keyword>
<reference evidence="6 9" key="3">
    <citation type="submission" date="2019-06" db="EMBL/GenBank/DDBJ databases">
        <title>Whole genome shotgun sequence of Brevibacillus reuszeri NBRC 15719.</title>
        <authorList>
            <person name="Hosoyama A."/>
            <person name="Uohara A."/>
            <person name="Ohji S."/>
            <person name="Ichikawa N."/>
        </authorList>
    </citation>
    <scope>NUCLEOTIDE SEQUENCE [LARGE SCALE GENOMIC DNA]</scope>
    <source>
        <strain evidence="6 9">NBRC 15719</strain>
    </source>
</reference>
<feature type="domain" description="Solute-binding protein family 5" evidence="5">
    <location>
        <begin position="103"/>
        <end position="466"/>
    </location>
</feature>
<feature type="compositionally biased region" description="Low complexity" evidence="4">
    <location>
        <begin position="30"/>
        <end position="42"/>
    </location>
</feature>
<evidence type="ECO:0000256" key="4">
    <source>
        <dbReference type="SAM" id="MobiDB-lite"/>
    </source>
</evidence>
<evidence type="ECO:0000259" key="5">
    <source>
        <dbReference type="Pfam" id="PF00496"/>
    </source>
</evidence>
<feature type="region of interest" description="Disordered" evidence="4">
    <location>
        <begin position="30"/>
        <end position="61"/>
    </location>
</feature>
<reference evidence="7" key="2">
    <citation type="submission" date="2015-07" db="EMBL/GenBank/DDBJ databases">
        <title>MeaNS - Measles Nucleotide Surveillance Program.</title>
        <authorList>
            <person name="Tran T."/>
            <person name="Druce J."/>
        </authorList>
    </citation>
    <scope>NUCLEOTIDE SEQUENCE</scope>
    <source>
        <strain evidence="7">DSM 9887</strain>
    </source>
</reference>
<evidence type="ECO:0000256" key="3">
    <source>
        <dbReference type="ARBA" id="ARBA00022729"/>
    </source>
</evidence>
<sequence>MAKVVGIPKKIGLILVVFLLILTTGCGQNQQQSSQNQSSQNQPGQTPESNTKSTEPKTGGVLTVGMGADLTKLDLHTSTVLSDRIPLLHVQEMLVTIDENMAIIPMLAKEWKEDKEAKTVTFTLRQGVTFHNKKELKAEDVKYSLDRFRTEAPRKAEFSMVKSIDTPDDYTVVFHLDGASDVFLGSLVNPFNPAVIMPKGLAEEQAGKVTTPIGTGPFMFEKWDQGKELVLKRFPDYKPGEGSMSGFGGQKKAYLDEVVFKPISDPTVRMTALETREIDIAIDVLPKDAQYIKDKPGLVMAQTPSLNWGMLQFGMKKPPFDNPKMREAVAYAINKQEIVDIATWGMGEVAPSPVFPSTWWYSDAHANDIKQDVEKAKQLVKEAGYNGEPIKIATSKAYDHHEKTAIVLQKQLKDIGLNVEVEVFEWASFVSGPWTTGDYHLLNGHITPRPDPNQIYYAYLHSGSSYNGYNSPEMDKLLDSGISTTEKEKRKEIYGQVQELLRKDLPFESLYYYPVIEAHQSYVKGYNAWSAGYPRLWNVWLDKQ</sequence>
<dbReference type="EMBL" id="LGIQ01000011">
    <property type="protein sequence ID" value="KNB69596.1"/>
    <property type="molecule type" value="Genomic_DNA"/>
</dbReference>
<evidence type="ECO:0000256" key="2">
    <source>
        <dbReference type="ARBA" id="ARBA00022448"/>
    </source>
</evidence>
<organism evidence="7 8">
    <name type="scientific">Brevibacillus reuszeri</name>
    <dbReference type="NCBI Taxonomy" id="54915"/>
    <lineage>
        <taxon>Bacteria</taxon>
        <taxon>Bacillati</taxon>
        <taxon>Bacillota</taxon>
        <taxon>Bacilli</taxon>
        <taxon>Bacillales</taxon>
        <taxon>Paenibacillaceae</taxon>
        <taxon>Brevibacillus</taxon>
    </lineage>
</organism>
<dbReference type="RefSeq" id="WP_049741622.1">
    <property type="nucleotide sequence ID" value="NZ_BJON01000020.1"/>
</dbReference>
<evidence type="ECO:0000256" key="1">
    <source>
        <dbReference type="ARBA" id="ARBA00005695"/>
    </source>
</evidence>
<dbReference type="InterPro" id="IPR039424">
    <property type="entry name" value="SBP_5"/>
</dbReference>
<evidence type="ECO:0000313" key="9">
    <source>
        <dbReference type="Proteomes" id="UP000319578"/>
    </source>
</evidence>
<name>A0A0K9YLQ7_9BACL</name>
<protein>
    <submittedName>
        <fullName evidence="6">Diguanylate phosphodiesterase</fullName>
    </submittedName>
</protein>
<dbReference type="Proteomes" id="UP000036834">
    <property type="component" value="Unassembled WGS sequence"/>
</dbReference>
<evidence type="ECO:0000313" key="8">
    <source>
        <dbReference type="Proteomes" id="UP000036834"/>
    </source>
</evidence>
<dbReference type="InterPro" id="IPR000914">
    <property type="entry name" value="SBP_5_dom"/>
</dbReference>
<dbReference type="PIRSF" id="PIRSF002741">
    <property type="entry name" value="MppA"/>
    <property type="match status" value="1"/>
</dbReference>